<organism evidence="1 2">
    <name type="scientific">Tanacetum coccineum</name>
    <dbReference type="NCBI Taxonomy" id="301880"/>
    <lineage>
        <taxon>Eukaryota</taxon>
        <taxon>Viridiplantae</taxon>
        <taxon>Streptophyta</taxon>
        <taxon>Embryophyta</taxon>
        <taxon>Tracheophyta</taxon>
        <taxon>Spermatophyta</taxon>
        <taxon>Magnoliopsida</taxon>
        <taxon>eudicotyledons</taxon>
        <taxon>Gunneridae</taxon>
        <taxon>Pentapetalae</taxon>
        <taxon>asterids</taxon>
        <taxon>campanulids</taxon>
        <taxon>Asterales</taxon>
        <taxon>Asteraceae</taxon>
        <taxon>Asteroideae</taxon>
        <taxon>Anthemideae</taxon>
        <taxon>Anthemidinae</taxon>
        <taxon>Tanacetum</taxon>
    </lineage>
</organism>
<dbReference type="Proteomes" id="UP001151760">
    <property type="component" value="Unassembled WGS sequence"/>
</dbReference>
<proteinExistence type="predicted"/>
<reference evidence="1" key="1">
    <citation type="journal article" date="2022" name="Int. J. Mol. Sci.">
        <title>Draft Genome of Tanacetum Coccineum: Genomic Comparison of Closely Related Tanacetum-Family Plants.</title>
        <authorList>
            <person name="Yamashiro T."/>
            <person name="Shiraishi A."/>
            <person name="Nakayama K."/>
            <person name="Satake H."/>
        </authorList>
    </citation>
    <scope>NUCLEOTIDE SEQUENCE</scope>
</reference>
<gene>
    <name evidence="1" type="ORF">Tco_1066740</name>
</gene>
<evidence type="ECO:0000313" key="1">
    <source>
        <dbReference type="EMBL" id="GJT85023.1"/>
    </source>
</evidence>
<accession>A0ABQ5HAU5</accession>
<reference evidence="1" key="2">
    <citation type="submission" date="2022-01" db="EMBL/GenBank/DDBJ databases">
        <authorList>
            <person name="Yamashiro T."/>
            <person name="Shiraishi A."/>
            <person name="Satake H."/>
            <person name="Nakayama K."/>
        </authorList>
    </citation>
    <scope>NUCLEOTIDE SEQUENCE</scope>
</reference>
<name>A0ABQ5HAU5_9ASTR</name>
<keyword evidence="2" id="KW-1185">Reference proteome</keyword>
<sequence>MNLPTSTNIFSAIPKEYWNDRSANLTLILVGLGVSGDNFAYKEYDMRLMLAPRSARALHEKALLKLHGMRKLLGLDFSEELIEKSWGKESANESGLKFIPRFDSSFVKFIQSCFCFSKEFMNVFVRIGFDSTIELVSFDESQVVTFNGKFVCGFRNGDCGTGSQSDNTVGSPHGFVIYGIEVLKGNEKVREVIDVEN</sequence>
<comment type="caution">
    <text evidence="1">The sequence shown here is derived from an EMBL/GenBank/DDBJ whole genome shotgun (WGS) entry which is preliminary data.</text>
</comment>
<protein>
    <submittedName>
        <fullName evidence="1">Uncharacterized protein</fullName>
    </submittedName>
</protein>
<evidence type="ECO:0000313" key="2">
    <source>
        <dbReference type="Proteomes" id="UP001151760"/>
    </source>
</evidence>
<dbReference type="EMBL" id="BQNB010019411">
    <property type="protein sequence ID" value="GJT85023.1"/>
    <property type="molecule type" value="Genomic_DNA"/>
</dbReference>